<dbReference type="Proteomes" id="UP000654482">
    <property type="component" value="Unassembled WGS sequence"/>
</dbReference>
<sequence length="181" mass="21419">MTNSQLPQDDKNTSKNLYLDSYDRLAEAEIIKKTNQLIERLGWTEDRSRTYLLKTYGKRSRLHLTDWELVEFLRYLEELERSRNPYRVFDASNRSNSSPQPNDLKVPQKPIAELMPPSISVEMIQRSNQLIKQLGWTEDRGRKHLLENYGKRSRLHLTDDELVEFLDYLEELNSESNSNNS</sequence>
<comment type="caution">
    <text evidence="1">The sequence shown here is derived from an EMBL/GenBank/DDBJ whole genome shotgun (WGS) entry which is preliminary data.</text>
</comment>
<accession>A0A8J7DZB2</accession>
<evidence type="ECO:0000313" key="2">
    <source>
        <dbReference type="Proteomes" id="UP000654482"/>
    </source>
</evidence>
<dbReference type="RefSeq" id="WP_194031441.1">
    <property type="nucleotide sequence ID" value="NZ_JADEWZ010000044.1"/>
</dbReference>
<gene>
    <name evidence="1" type="ORF">IQ249_20910</name>
</gene>
<organism evidence="1 2">
    <name type="scientific">Lusitaniella coriacea LEGE 07157</name>
    <dbReference type="NCBI Taxonomy" id="945747"/>
    <lineage>
        <taxon>Bacteria</taxon>
        <taxon>Bacillati</taxon>
        <taxon>Cyanobacteriota</taxon>
        <taxon>Cyanophyceae</taxon>
        <taxon>Spirulinales</taxon>
        <taxon>Lusitaniellaceae</taxon>
        <taxon>Lusitaniella</taxon>
    </lineage>
</organism>
<protein>
    <submittedName>
        <fullName evidence="1">Uncharacterized protein</fullName>
    </submittedName>
</protein>
<reference evidence="1" key="1">
    <citation type="submission" date="2020-10" db="EMBL/GenBank/DDBJ databases">
        <authorList>
            <person name="Castelo-Branco R."/>
            <person name="Eusebio N."/>
            <person name="Adriana R."/>
            <person name="Vieira A."/>
            <person name="Brugerolle De Fraissinette N."/>
            <person name="Rezende De Castro R."/>
            <person name="Schneider M.P."/>
            <person name="Vasconcelos V."/>
            <person name="Leao P.N."/>
        </authorList>
    </citation>
    <scope>NUCLEOTIDE SEQUENCE</scope>
    <source>
        <strain evidence="1">LEGE 07157</strain>
    </source>
</reference>
<keyword evidence="2" id="KW-1185">Reference proteome</keyword>
<dbReference type="AlphaFoldDB" id="A0A8J7DZB2"/>
<proteinExistence type="predicted"/>
<name>A0A8J7DZB2_9CYAN</name>
<dbReference type="EMBL" id="JADEWZ010000044">
    <property type="protein sequence ID" value="MBE9118356.1"/>
    <property type="molecule type" value="Genomic_DNA"/>
</dbReference>
<evidence type="ECO:0000313" key="1">
    <source>
        <dbReference type="EMBL" id="MBE9118356.1"/>
    </source>
</evidence>